<dbReference type="GO" id="GO:0016887">
    <property type="term" value="F:ATP hydrolysis activity"/>
    <property type="evidence" value="ECO:0007669"/>
    <property type="project" value="InterPro"/>
</dbReference>
<dbReference type="Pfam" id="PF00005">
    <property type="entry name" value="ABC_tran"/>
    <property type="match status" value="1"/>
</dbReference>
<dbReference type="PROSITE" id="PS50893">
    <property type="entry name" value="ABC_TRANSPORTER_2"/>
    <property type="match status" value="1"/>
</dbReference>
<feature type="domain" description="ABC transporter" evidence="4">
    <location>
        <begin position="4"/>
        <end position="230"/>
    </location>
</feature>
<dbReference type="InterPro" id="IPR003439">
    <property type="entry name" value="ABC_transporter-like_ATP-bd"/>
</dbReference>
<dbReference type="InterPro" id="IPR050166">
    <property type="entry name" value="ABC_transporter_ATP-bind"/>
</dbReference>
<comment type="caution">
    <text evidence="5">The sequence shown here is derived from an EMBL/GenBank/DDBJ whole genome shotgun (WGS) entry which is preliminary data.</text>
</comment>
<evidence type="ECO:0000256" key="3">
    <source>
        <dbReference type="ARBA" id="ARBA00022840"/>
    </source>
</evidence>
<organism evidence="5 6">
    <name type="scientific">Candidatus Woesebacteria bacterium RBG_13_36_22</name>
    <dbReference type="NCBI Taxonomy" id="1802478"/>
    <lineage>
        <taxon>Bacteria</taxon>
        <taxon>Candidatus Woeseibacteriota</taxon>
    </lineage>
</organism>
<dbReference type="SUPFAM" id="SSF52540">
    <property type="entry name" value="P-loop containing nucleoside triphosphate hydrolases"/>
    <property type="match status" value="1"/>
</dbReference>
<reference evidence="5 6" key="1">
    <citation type="journal article" date="2016" name="Nat. Commun.">
        <title>Thousands of microbial genomes shed light on interconnected biogeochemical processes in an aquifer system.</title>
        <authorList>
            <person name="Anantharaman K."/>
            <person name="Brown C.T."/>
            <person name="Hug L.A."/>
            <person name="Sharon I."/>
            <person name="Castelle C.J."/>
            <person name="Probst A.J."/>
            <person name="Thomas B.C."/>
            <person name="Singh A."/>
            <person name="Wilkins M.J."/>
            <person name="Karaoz U."/>
            <person name="Brodie E.L."/>
            <person name="Williams K.H."/>
            <person name="Hubbard S.S."/>
            <person name="Banfield J.F."/>
        </authorList>
    </citation>
    <scope>NUCLEOTIDE SEQUENCE [LARGE SCALE GENOMIC DNA]</scope>
</reference>
<keyword evidence="2" id="KW-0547">Nucleotide-binding</keyword>
<dbReference type="InterPro" id="IPR027417">
    <property type="entry name" value="P-loop_NTPase"/>
</dbReference>
<protein>
    <recommendedName>
        <fullName evidence="4">ABC transporter domain-containing protein</fullName>
    </recommendedName>
</protein>
<dbReference type="PROSITE" id="PS00211">
    <property type="entry name" value="ABC_TRANSPORTER_1"/>
    <property type="match status" value="1"/>
</dbReference>
<dbReference type="InterPro" id="IPR003593">
    <property type="entry name" value="AAA+_ATPase"/>
</dbReference>
<dbReference type="Proteomes" id="UP000176939">
    <property type="component" value="Unassembled WGS sequence"/>
</dbReference>
<dbReference type="GO" id="GO:0005524">
    <property type="term" value="F:ATP binding"/>
    <property type="evidence" value="ECO:0007669"/>
    <property type="project" value="UniProtKB-KW"/>
</dbReference>
<dbReference type="EMBL" id="MGFQ01000050">
    <property type="protein sequence ID" value="OGM08343.1"/>
    <property type="molecule type" value="Genomic_DNA"/>
</dbReference>
<evidence type="ECO:0000256" key="1">
    <source>
        <dbReference type="ARBA" id="ARBA00022448"/>
    </source>
</evidence>
<evidence type="ECO:0000313" key="6">
    <source>
        <dbReference type="Proteomes" id="UP000176939"/>
    </source>
</evidence>
<evidence type="ECO:0000256" key="2">
    <source>
        <dbReference type="ARBA" id="ARBA00022741"/>
    </source>
</evidence>
<evidence type="ECO:0000313" key="5">
    <source>
        <dbReference type="EMBL" id="OGM08343.1"/>
    </source>
</evidence>
<keyword evidence="1" id="KW-0813">Transport</keyword>
<dbReference type="InterPro" id="IPR017871">
    <property type="entry name" value="ABC_transporter-like_CS"/>
</dbReference>
<dbReference type="SMART" id="SM00382">
    <property type="entry name" value="AAA"/>
    <property type="match status" value="1"/>
</dbReference>
<accession>A0A1F7X0C0</accession>
<gene>
    <name evidence="5" type="ORF">A2Z67_02060</name>
</gene>
<keyword evidence="3" id="KW-0067">ATP-binding</keyword>
<dbReference type="PANTHER" id="PTHR42788:SF13">
    <property type="entry name" value="ALIPHATIC SULFONATES IMPORT ATP-BINDING PROTEIN SSUB"/>
    <property type="match status" value="1"/>
</dbReference>
<evidence type="ECO:0000259" key="4">
    <source>
        <dbReference type="PROSITE" id="PS50893"/>
    </source>
</evidence>
<dbReference type="Gene3D" id="3.40.50.300">
    <property type="entry name" value="P-loop containing nucleotide triphosphate hydrolases"/>
    <property type="match status" value="1"/>
</dbReference>
<proteinExistence type="predicted"/>
<dbReference type="AlphaFoldDB" id="A0A1F7X0C0"/>
<dbReference type="PANTHER" id="PTHR42788">
    <property type="entry name" value="TAURINE IMPORT ATP-BINDING PROTEIN-RELATED"/>
    <property type="match status" value="1"/>
</dbReference>
<name>A0A1F7X0C0_9BACT</name>
<sequence length="243" mass="28185">MPEIEIQNLSKSYNLKERVQVFKNFDFSFNEKITAIFGPNGCGKTTLLKIIANLIKADEGSVKTSLEKIRMGFVFQSPSNFIFPWMTNYENLVLPLRLDGIKEKQIRTRVRELFETFDISLPMSAYPYQISGGQQQLLVILRALINKPNLLLLDEPFTSLDYLTKIKVMNELSGIVRKNKTLTILISHTIDEAMVFADEVVLLSEKPIRVLTKFKTNFKRYDLRVMKSKKFIETKGKILRFYK</sequence>